<feature type="region of interest" description="Disordered" evidence="4">
    <location>
        <begin position="44"/>
        <end position="74"/>
    </location>
</feature>
<dbReference type="InterPro" id="IPR058625">
    <property type="entry name" value="MdtA-like_BSH"/>
</dbReference>
<dbReference type="Pfam" id="PF25967">
    <property type="entry name" value="RND-MFP_C"/>
    <property type="match status" value="1"/>
</dbReference>
<evidence type="ECO:0000259" key="7">
    <source>
        <dbReference type="Pfam" id="PF25967"/>
    </source>
</evidence>
<evidence type="ECO:0000256" key="3">
    <source>
        <dbReference type="ARBA" id="ARBA00022448"/>
    </source>
</evidence>
<dbReference type="EMBL" id="UFSM01000001">
    <property type="protein sequence ID" value="SUU88541.1"/>
    <property type="molecule type" value="Genomic_DNA"/>
</dbReference>
<dbReference type="Gene3D" id="1.10.287.470">
    <property type="entry name" value="Helix hairpin bin"/>
    <property type="match status" value="1"/>
</dbReference>
<protein>
    <submittedName>
        <fullName evidence="8">Multidrug resistance protein mexA</fullName>
    </submittedName>
</protein>
<dbReference type="NCBIfam" id="TIGR01730">
    <property type="entry name" value="RND_mfp"/>
    <property type="match status" value="1"/>
</dbReference>
<organism evidence="8 9">
    <name type="scientific">Aminobacter aminovorans</name>
    <name type="common">Chelatobacter heintzii</name>
    <dbReference type="NCBI Taxonomy" id="83263"/>
    <lineage>
        <taxon>Bacteria</taxon>
        <taxon>Pseudomonadati</taxon>
        <taxon>Pseudomonadota</taxon>
        <taxon>Alphaproteobacteria</taxon>
        <taxon>Hyphomicrobiales</taxon>
        <taxon>Phyllobacteriaceae</taxon>
        <taxon>Aminobacter</taxon>
    </lineage>
</organism>
<gene>
    <name evidence="8" type="primary">mexA</name>
    <name evidence="8" type="ORF">NCTC10684_01765</name>
</gene>
<evidence type="ECO:0000313" key="9">
    <source>
        <dbReference type="Proteomes" id="UP000254701"/>
    </source>
</evidence>
<dbReference type="InterPro" id="IPR006143">
    <property type="entry name" value="RND_pump_MFP"/>
</dbReference>
<dbReference type="PANTHER" id="PTHR30469">
    <property type="entry name" value="MULTIDRUG RESISTANCE PROTEIN MDTA"/>
    <property type="match status" value="1"/>
</dbReference>
<keyword evidence="3" id="KW-0813">Transport</keyword>
<dbReference type="FunFam" id="2.40.30.170:FF:000010">
    <property type="entry name" value="Efflux RND transporter periplasmic adaptor subunit"/>
    <property type="match status" value="1"/>
</dbReference>
<dbReference type="GO" id="GO:1990281">
    <property type="term" value="C:efflux pump complex"/>
    <property type="evidence" value="ECO:0007669"/>
    <property type="project" value="TreeGrafter"/>
</dbReference>
<name>A0A380WI24_AMIAI</name>
<feature type="compositionally biased region" description="Gly residues" evidence="4">
    <location>
        <begin position="52"/>
        <end position="64"/>
    </location>
</feature>
<evidence type="ECO:0000259" key="6">
    <source>
        <dbReference type="Pfam" id="PF25954"/>
    </source>
</evidence>
<evidence type="ECO:0000256" key="4">
    <source>
        <dbReference type="SAM" id="MobiDB-lite"/>
    </source>
</evidence>
<comment type="similarity">
    <text evidence="2">Belongs to the membrane fusion protein (MFP) (TC 8.A.1) family.</text>
</comment>
<evidence type="ECO:0000259" key="5">
    <source>
        <dbReference type="Pfam" id="PF25917"/>
    </source>
</evidence>
<dbReference type="AlphaFoldDB" id="A0A380WI24"/>
<dbReference type="Proteomes" id="UP000254701">
    <property type="component" value="Unassembled WGS sequence"/>
</dbReference>
<dbReference type="Pfam" id="PF25917">
    <property type="entry name" value="BSH_RND"/>
    <property type="match status" value="1"/>
</dbReference>
<accession>A0A380WI24</accession>
<reference evidence="8 9" key="1">
    <citation type="submission" date="2018-06" db="EMBL/GenBank/DDBJ databases">
        <authorList>
            <consortium name="Pathogen Informatics"/>
            <person name="Doyle S."/>
        </authorList>
    </citation>
    <scope>NUCLEOTIDE SEQUENCE [LARGE SCALE GENOMIC DNA]</scope>
    <source>
        <strain evidence="8 9">NCTC10684</strain>
    </source>
</reference>
<feature type="domain" description="Multidrug resistance protein MdtA-like C-terminal permuted SH3" evidence="7">
    <location>
        <begin position="315"/>
        <end position="366"/>
    </location>
</feature>
<feature type="domain" description="CusB-like beta-barrel" evidence="6">
    <location>
        <begin position="231"/>
        <end position="302"/>
    </location>
</feature>
<dbReference type="Pfam" id="PF25954">
    <property type="entry name" value="Beta-barrel_RND_2"/>
    <property type="match status" value="1"/>
</dbReference>
<dbReference type="OrthoDB" id="9806939at2"/>
<dbReference type="Gene3D" id="2.40.30.170">
    <property type="match status" value="1"/>
</dbReference>
<evidence type="ECO:0000256" key="2">
    <source>
        <dbReference type="ARBA" id="ARBA00009477"/>
    </source>
</evidence>
<dbReference type="InterPro" id="IPR058792">
    <property type="entry name" value="Beta-barrel_RND_2"/>
</dbReference>
<dbReference type="Gene3D" id="2.40.50.100">
    <property type="match status" value="1"/>
</dbReference>
<dbReference type="PANTHER" id="PTHR30469:SF11">
    <property type="entry name" value="BLL4320 PROTEIN"/>
    <property type="match status" value="1"/>
</dbReference>
<comment type="subcellular location">
    <subcellularLocation>
        <location evidence="1">Cell envelope</location>
    </subcellularLocation>
</comment>
<dbReference type="SUPFAM" id="SSF111369">
    <property type="entry name" value="HlyD-like secretion proteins"/>
    <property type="match status" value="1"/>
</dbReference>
<feature type="compositionally biased region" description="Low complexity" evidence="4">
    <location>
        <begin position="65"/>
        <end position="74"/>
    </location>
</feature>
<evidence type="ECO:0000313" key="8">
    <source>
        <dbReference type="EMBL" id="SUU88541.1"/>
    </source>
</evidence>
<feature type="domain" description="Multidrug resistance protein MdtA-like barrel-sandwich hybrid" evidence="5">
    <location>
        <begin position="97"/>
        <end position="219"/>
    </location>
</feature>
<proteinExistence type="inferred from homology"/>
<dbReference type="GO" id="GO:0015562">
    <property type="term" value="F:efflux transmembrane transporter activity"/>
    <property type="evidence" value="ECO:0007669"/>
    <property type="project" value="TreeGrafter"/>
</dbReference>
<dbReference type="InterPro" id="IPR058627">
    <property type="entry name" value="MdtA-like_C"/>
</dbReference>
<sequence>MAAWKQIVLAIVIVLAAAAGWVLLVPSSRTVLASWGIDWAEAKTEQPQAARGGSGGNRQGGNRGGSQPQTPVVTQTVTSGTINDRLSAIGTGRALNSVVINPYASGRLTEISVAAGEKVTAGTVIARLDSDSEEIALERARIAQGDAEASLERIKALRATNTATTVQLKEAELAVENARLAVRDAALALDRRTITAPIAGIVGILPVEAGNYVTSQTAIATIDDRSRIIVDIWVPERFTGLISVGAPLTASSVARPGRVFEGEVSAIDNRLDEQSRTLRIQARIDNDDDALRAGMSFQVAMQFPGDTYPSVDPLAIQWGGDGAFVWALDNGKAKRVPVRIIQRNTDSVLVQAALTSGDKVVTEGIHTVREGAELLIAGREAAGSGS</sequence>
<dbReference type="Gene3D" id="2.40.420.20">
    <property type="match status" value="1"/>
</dbReference>
<evidence type="ECO:0000256" key="1">
    <source>
        <dbReference type="ARBA" id="ARBA00004196"/>
    </source>
</evidence>
<dbReference type="RefSeq" id="WP_115730858.1">
    <property type="nucleotide sequence ID" value="NZ_BAAAVY010000008.1"/>
</dbReference>